<comment type="subcellular location">
    <subcellularLocation>
        <location evidence="1">Membrane</location>
        <topology evidence="1">Single-pass membrane protein</topology>
    </subcellularLocation>
</comment>
<evidence type="ECO:0000259" key="7">
    <source>
        <dbReference type="PROSITE" id="PS51212"/>
    </source>
</evidence>
<dbReference type="RefSeq" id="XP_033378967.1">
    <property type="nucleotide sequence ID" value="XM_033529291.1"/>
</dbReference>
<name>A0A6A5XCC8_9PLEO</name>
<keyword evidence="3" id="KW-0732">Signal</keyword>
<feature type="domain" description="WSC" evidence="7">
    <location>
        <begin position="56"/>
        <end position="170"/>
    </location>
</feature>
<dbReference type="InterPro" id="IPR051836">
    <property type="entry name" value="Kremen_rcpt"/>
</dbReference>
<evidence type="ECO:0000256" key="5">
    <source>
        <dbReference type="ARBA" id="ARBA00023136"/>
    </source>
</evidence>
<dbReference type="PANTHER" id="PTHR24269">
    <property type="entry name" value="KREMEN PROTEIN"/>
    <property type="match status" value="1"/>
</dbReference>
<proteinExistence type="predicted"/>
<evidence type="ECO:0000256" key="6">
    <source>
        <dbReference type="ARBA" id="ARBA00023180"/>
    </source>
</evidence>
<evidence type="ECO:0000256" key="2">
    <source>
        <dbReference type="ARBA" id="ARBA00022692"/>
    </source>
</evidence>
<dbReference type="GO" id="GO:0005886">
    <property type="term" value="C:plasma membrane"/>
    <property type="evidence" value="ECO:0007669"/>
    <property type="project" value="TreeGrafter"/>
</dbReference>
<feature type="domain" description="WSC" evidence="7">
    <location>
        <begin position="187"/>
        <end position="295"/>
    </location>
</feature>
<organism evidence="8 9">
    <name type="scientific">Aaosphaeria arxii CBS 175.79</name>
    <dbReference type="NCBI Taxonomy" id="1450172"/>
    <lineage>
        <taxon>Eukaryota</taxon>
        <taxon>Fungi</taxon>
        <taxon>Dikarya</taxon>
        <taxon>Ascomycota</taxon>
        <taxon>Pezizomycotina</taxon>
        <taxon>Dothideomycetes</taxon>
        <taxon>Pleosporomycetidae</taxon>
        <taxon>Pleosporales</taxon>
        <taxon>Pleosporales incertae sedis</taxon>
        <taxon>Aaosphaeria</taxon>
    </lineage>
</organism>
<reference evidence="8" key="1">
    <citation type="journal article" date="2020" name="Stud. Mycol.">
        <title>101 Dothideomycetes genomes: a test case for predicting lifestyles and emergence of pathogens.</title>
        <authorList>
            <person name="Haridas S."/>
            <person name="Albert R."/>
            <person name="Binder M."/>
            <person name="Bloem J."/>
            <person name="Labutti K."/>
            <person name="Salamov A."/>
            <person name="Andreopoulos B."/>
            <person name="Baker S."/>
            <person name="Barry K."/>
            <person name="Bills G."/>
            <person name="Bluhm B."/>
            <person name="Cannon C."/>
            <person name="Castanera R."/>
            <person name="Culley D."/>
            <person name="Daum C."/>
            <person name="Ezra D."/>
            <person name="Gonzalez J."/>
            <person name="Henrissat B."/>
            <person name="Kuo A."/>
            <person name="Liang C."/>
            <person name="Lipzen A."/>
            <person name="Lutzoni F."/>
            <person name="Magnuson J."/>
            <person name="Mondo S."/>
            <person name="Nolan M."/>
            <person name="Ohm R."/>
            <person name="Pangilinan J."/>
            <person name="Park H.-J."/>
            <person name="Ramirez L."/>
            <person name="Alfaro M."/>
            <person name="Sun H."/>
            <person name="Tritt A."/>
            <person name="Yoshinaga Y."/>
            <person name="Zwiers L.-H."/>
            <person name="Turgeon B."/>
            <person name="Goodwin S."/>
            <person name="Spatafora J."/>
            <person name="Crous P."/>
            <person name="Grigoriev I."/>
        </authorList>
    </citation>
    <scope>NUCLEOTIDE SEQUENCE</scope>
    <source>
        <strain evidence="8">CBS 175.79</strain>
    </source>
</reference>
<evidence type="ECO:0000313" key="9">
    <source>
        <dbReference type="Proteomes" id="UP000799778"/>
    </source>
</evidence>
<keyword evidence="4" id="KW-1133">Transmembrane helix</keyword>
<gene>
    <name evidence="8" type="ORF">BU24DRAFT_427744</name>
</gene>
<sequence>MVKLLPYLLPAVAAHLFDSQLSIPLEPDEPHALVPHLLPRQIPDPTPPPEDSLPQGWEYAGCWSTPLDPATQLFRDYTPQGYYLAPWDYTSFTNAAHAVTCIDFCNVRSYSFAGTLQGDRCWCAHALQGPGALSTNNALVNFGCDARCTDPAFTNEACGGASFVSVYTNHAPFAYPQPAAQNSLPERWEYLGCYVAQDDNPQTLTLGGAGTNYEEDITATTCIEYCQTEAVGAPFEFAGTTNRGYCSCGNQITGGTSRLLPPDPSGTEPQCVAPCTGDDSQVCGGNNRITIYGIEPPEVRRESLSKDCYLCVSVLCSHGEYRCFPFVSR</sequence>
<evidence type="ECO:0000313" key="8">
    <source>
        <dbReference type="EMBL" id="KAF2010628.1"/>
    </source>
</evidence>
<protein>
    <recommendedName>
        <fullName evidence="7">WSC domain-containing protein</fullName>
    </recommendedName>
</protein>
<dbReference type="InterPro" id="IPR002889">
    <property type="entry name" value="WSC_carb-bd"/>
</dbReference>
<dbReference type="PANTHER" id="PTHR24269:SF16">
    <property type="entry name" value="PROTEIN SLG1"/>
    <property type="match status" value="1"/>
</dbReference>
<evidence type="ECO:0000256" key="3">
    <source>
        <dbReference type="ARBA" id="ARBA00022729"/>
    </source>
</evidence>
<dbReference type="EMBL" id="ML978076">
    <property type="protein sequence ID" value="KAF2010628.1"/>
    <property type="molecule type" value="Genomic_DNA"/>
</dbReference>
<keyword evidence="2" id="KW-0812">Transmembrane</keyword>
<evidence type="ECO:0000256" key="1">
    <source>
        <dbReference type="ARBA" id="ARBA00004167"/>
    </source>
</evidence>
<dbReference type="PROSITE" id="PS51212">
    <property type="entry name" value="WSC"/>
    <property type="match status" value="2"/>
</dbReference>
<dbReference type="OrthoDB" id="2019572at2759"/>
<accession>A0A6A5XCC8</accession>
<keyword evidence="9" id="KW-1185">Reference proteome</keyword>
<evidence type="ECO:0000256" key="4">
    <source>
        <dbReference type="ARBA" id="ARBA00022989"/>
    </source>
</evidence>
<dbReference type="GeneID" id="54286688"/>
<dbReference type="SMART" id="SM00321">
    <property type="entry name" value="WSC"/>
    <property type="match status" value="2"/>
</dbReference>
<dbReference type="AlphaFoldDB" id="A0A6A5XCC8"/>
<dbReference type="Pfam" id="PF01822">
    <property type="entry name" value="WSC"/>
    <property type="match status" value="2"/>
</dbReference>
<dbReference type="Proteomes" id="UP000799778">
    <property type="component" value="Unassembled WGS sequence"/>
</dbReference>
<keyword evidence="5" id="KW-0472">Membrane</keyword>
<keyword evidence="6" id="KW-0325">Glycoprotein</keyword>